<feature type="domain" description="Reverse transcriptase Ty1/copia-type" evidence="1">
    <location>
        <begin position="142"/>
        <end position="199"/>
    </location>
</feature>
<dbReference type="EMBL" id="NBSK02000001">
    <property type="protein sequence ID" value="KAJ0225358.1"/>
    <property type="molecule type" value="Genomic_DNA"/>
</dbReference>
<name>A0A9R1WJU4_LACSA</name>
<sequence length="512" mass="59415">MDIRYCETFEQEICRFGLGELNEEFVDENFQGDTALEDSDSDKDEYEYVKRIKERMNSKLNEAITKFLEPIEESLPLRRSSRVKMSPEFHGSHITTDGDMFISDSTLVNLDEPSNYKEIMAGHEFAKWKEEMDNKIKSMTENQVWNLVDNVPGHNIVGCKWIFKKKTDMDGKVHTFKDRLVAKGFTQTLGVDYDETFSPRGLWMLSTPNRLCTIEKSIYGLKQDSRRWNICFDDKVKEFYFSRSEDESCVYVKASRNIVTFMVLYVDDMLLIGNNVPTLQEVKSWLRKCFATKDLRETAYILGIRILRNRSKRLLGLSQSTYLDKVLKHFSMENSKKREFPIQSNTKLSKTHSPSTYVEIAEISQVLYASAYGSIMYAMTCTRPDVAFALSMVSRYQGNPGRAHWIAVNNFLKYLRRTNDWVLMLGGNDDLRVIGYSDANFQTDGDNFHSLSGWVFTLIGGANFIRDLGVVLAIKEPMEIFYDNEGAVALTKEIRYHGRSRDINRKYHFIRH</sequence>
<dbReference type="Proteomes" id="UP000235145">
    <property type="component" value="Unassembled WGS sequence"/>
</dbReference>
<dbReference type="PANTHER" id="PTHR11439:SF496">
    <property type="entry name" value="RNA-DIRECTED DNA POLYMERASE"/>
    <property type="match status" value="1"/>
</dbReference>
<dbReference type="InterPro" id="IPR013103">
    <property type="entry name" value="RVT_2"/>
</dbReference>
<dbReference type="Pfam" id="PF07727">
    <property type="entry name" value="RVT_2"/>
    <property type="match status" value="2"/>
</dbReference>
<proteinExistence type="predicted"/>
<evidence type="ECO:0000259" key="1">
    <source>
        <dbReference type="Pfam" id="PF07727"/>
    </source>
</evidence>
<reference evidence="2 3" key="1">
    <citation type="journal article" date="2017" name="Nat. Commun.">
        <title>Genome assembly with in vitro proximity ligation data and whole-genome triplication in lettuce.</title>
        <authorList>
            <person name="Reyes-Chin-Wo S."/>
            <person name="Wang Z."/>
            <person name="Yang X."/>
            <person name="Kozik A."/>
            <person name="Arikit S."/>
            <person name="Song C."/>
            <person name="Xia L."/>
            <person name="Froenicke L."/>
            <person name="Lavelle D.O."/>
            <person name="Truco M.J."/>
            <person name="Xia R."/>
            <person name="Zhu S."/>
            <person name="Xu C."/>
            <person name="Xu H."/>
            <person name="Xu X."/>
            <person name="Cox K."/>
            <person name="Korf I."/>
            <person name="Meyers B.C."/>
            <person name="Michelmore R.W."/>
        </authorList>
    </citation>
    <scope>NUCLEOTIDE SEQUENCE [LARGE SCALE GENOMIC DNA]</scope>
    <source>
        <strain evidence="3">cv. Salinas</strain>
        <tissue evidence="2">Seedlings</tissue>
    </source>
</reference>
<comment type="caution">
    <text evidence="2">The sequence shown here is derived from an EMBL/GenBank/DDBJ whole genome shotgun (WGS) entry which is preliminary data.</text>
</comment>
<evidence type="ECO:0000313" key="3">
    <source>
        <dbReference type="Proteomes" id="UP000235145"/>
    </source>
</evidence>
<dbReference type="SUPFAM" id="SSF56672">
    <property type="entry name" value="DNA/RNA polymerases"/>
    <property type="match status" value="1"/>
</dbReference>
<dbReference type="PANTHER" id="PTHR11439">
    <property type="entry name" value="GAG-POL-RELATED RETROTRANSPOSON"/>
    <property type="match status" value="1"/>
</dbReference>
<gene>
    <name evidence="2" type="ORF">LSAT_V11C100003830</name>
</gene>
<protein>
    <recommendedName>
        <fullName evidence="1">Reverse transcriptase Ty1/copia-type domain-containing protein</fullName>
    </recommendedName>
</protein>
<organism evidence="2 3">
    <name type="scientific">Lactuca sativa</name>
    <name type="common">Garden lettuce</name>
    <dbReference type="NCBI Taxonomy" id="4236"/>
    <lineage>
        <taxon>Eukaryota</taxon>
        <taxon>Viridiplantae</taxon>
        <taxon>Streptophyta</taxon>
        <taxon>Embryophyta</taxon>
        <taxon>Tracheophyta</taxon>
        <taxon>Spermatophyta</taxon>
        <taxon>Magnoliopsida</taxon>
        <taxon>eudicotyledons</taxon>
        <taxon>Gunneridae</taxon>
        <taxon>Pentapetalae</taxon>
        <taxon>asterids</taxon>
        <taxon>campanulids</taxon>
        <taxon>Asterales</taxon>
        <taxon>Asteraceae</taxon>
        <taxon>Cichorioideae</taxon>
        <taxon>Cichorieae</taxon>
        <taxon>Lactucinae</taxon>
        <taxon>Lactuca</taxon>
    </lineage>
</organism>
<dbReference type="InterPro" id="IPR043502">
    <property type="entry name" value="DNA/RNA_pol_sf"/>
</dbReference>
<dbReference type="CDD" id="cd09272">
    <property type="entry name" value="RNase_HI_RT_Ty1"/>
    <property type="match status" value="1"/>
</dbReference>
<accession>A0A9R1WJU4</accession>
<evidence type="ECO:0000313" key="2">
    <source>
        <dbReference type="EMBL" id="KAJ0225358.1"/>
    </source>
</evidence>
<feature type="domain" description="Reverse transcriptase Ty1/copia-type" evidence="1">
    <location>
        <begin position="204"/>
        <end position="342"/>
    </location>
</feature>
<keyword evidence="3" id="KW-1185">Reference proteome</keyword>
<dbReference type="AlphaFoldDB" id="A0A9R1WJU4"/>